<evidence type="ECO:0000313" key="1">
    <source>
        <dbReference type="EMBL" id="KAI5667286.1"/>
    </source>
</evidence>
<gene>
    <name evidence="1" type="ORF">M9H77_17139</name>
</gene>
<comment type="caution">
    <text evidence="1">The sequence shown here is derived from an EMBL/GenBank/DDBJ whole genome shotgun (WGS) entry which is preliminary data.</text>
</comment>
<name>A0ACC0B3S1_CATRO</name>
<organism evidence="1 2">
    <name type="scientific">Catharanthus roseus</name>
    <name type="common">Madagascar periwinkle</name>
    <name type="synonym">Vinca rosea</name>
    <dbReference type="NCBI Taxonomy" id="4058"/>
    <lineage>
        <taxon>Eukaryota</taxon>
        <taxon>Viridiplantae</taxon>
        <taxon>Streptophyta</taxon>
        <taxon>Embryophyta</taxon>
        <taxon>Tracheophyta</taxon>
        <taxon>Spermatophyta</taxon>
        <taxon>Magnoliopsida</taxon>
        <taxon>eudicotyledons</taxon>
        <taxon>Gunneridae</taxon>
        <taxon>Pentapetalae</taxon>
        <taxon>asterids</taxon>
        <taxon>lamiids</taxon>
        <taxon>Gentianales</taxon>
        <taxon>Apocynaceae</taxon>
        <taxon>Rauvolfioideae</taxon>
        <taxon>Vinceae</taxon>
        <taxon>Catharanthinae</taxon>
        <taxon>Catharanthus</taxon>
    </lineage>
</organism>
<sequence length="922" mass="102822">MFLKIEAANPSMSSSWTCCTHTLSPPPPPLPHQPPHSPSSVQTQHSKPPFQSHSPPLAPAAGPITVTINAVNTINPSKPPSEKRSWIQELRTHTRSNRFQEAISTYAQMTAAGIRPDNFAFPAVLKAATGLRDFDVGRQIHGSIVKLGYHRSSVTVANTLLHFYGIGGDMNGVLKVFDEMPERDQVSWNSMINALCKFEEWEMAIEAFRLMGLEEIESSSFTLVSMALACSNLGGGDGLRLGRQVHGHSVRLNDRKTFTNNSLMAMYAKLGQVKDSEIVFEAFAERDMISWNTMISALAQNGRFSDALEYLNSMIMEGFKPDEMTISSALPACSHLELLDVGKEIHAYVLRNEDLIANSFVISALVDMYCNCKQVESGRRLFDDALERRLGLWNAMVAGYARNGFYDEALILFMDMIGDAGLSPNPTTIASILPACVHSENFAKKEAIHGYIIKLSFSNDKYVQNALMDMYSRIGKINVSEFLFENMEGKDIVSWNTMITGYVVCGYYEDALRLVQQMQVVGRENEIKEDNEDDLGRCNLKPNSITLMTVLPGCAALSTLEKGKEIHAFVIRHFLATDVAIGSALVDMYAKCGCISLARKVFDGMPTRNVISWNVILMACGMHGKGEEALKLFKDMVSDRSRNRDLKPNEVTFIAIFAACSHSGLVDLGRNLFYRMKEDYGIEPTEDHYACIIDLLGRAGQLKEAYKLINSMPPGYGKLGAWSSMLGACWVHQNVELGEISAENLIQLEPDIASHYVLLSNIYSAAGLWQKANDVRRRMKEMGVRKEPGCSWIEFGDEVHKFLAGDRSHPQSEQLYSFLEDLSERMKKEGYVPDTSCVLHNVDEDEKENLLCGHSERLAIAFGLLNTPPGVPIRVAKNLRVCSDCHAATKFISKIVGREIIVRDVRRFHHFRDGTCSCGDYW</sequence>
<reference evidence="2" key="1">
    <citation type="journal article" date="2023" name="Nat. Plants">
        <title>Single-cell RNA sequencing provides a high-resolution roadmap for understanding the multicellular compartmentation of specialized metabolism.</title>
        <authorList>
            <person name="Sun S."/>
            <person name="Shen X."/>
            <person name="Li Y."/>
            <person name="Li Y."/>
            <person name="Wang S."/>
            <person name="Li R."/>
            <person name="Zhang H."/>
            <person name="Shen G."/>
            <person name="Guo B."/>
            <person name="Wei J."/>
            <person name="Xu J."/>
            <person name="St-Pierre B."/>
            <person name="Chen S."/>
            <person name="Sun C."/>
        </authorList>
    </citation>
    <scope>NUCLEOTIDE SEQUENCE [LARGE SCALE GENOMIC DNA]</scope>
</reference>
<keyword evidence="2" id="KW-1185">Reference proteome</keyword>
<protein>
    <submittedName>
        <fullName evidence="1">Uncharacterized protein</fullName>
    </submittedName>
</protein>
<dbReference type="Proteomes" id="UP001060085">
    <property type="component" value="Linkage Group LG04"/>
</dbReference>
<dbReference type="EMBL" id="CM044704">
    <property type="protein sequence ID" value="KAI5667286.1"/>
    <property type="molecule type" value="Genomic_DNA"/>
</dbReference>
<evidence type="ECO:0000313" key="2">
    <source>
        <dbReference type="Proteomes" id="UP001060085"/>
    </source>
</evidence>
<accession>A0ACC0B3S1</accession>
<proteinExistence type="predicted"/>